<name>A0A0F9EH80_9ZZZZ</name>
<evidence type="ECO:0000313" key="1">
    <source>
        <dbReference type="EMBL" id="KKL73319.1"/>
    </source>
</evidence>
<accession>A0A0F9EH80</accession>
<gene>
    <name evidence="1" type="ORF">LCGC14_2076090</name>
</gene>
<reference evidence="1" key="1">
    <citation type="journal article" date="2015" name="Nature">
        <title>Complex archaea that bridge the gap between prokaryotes and eukaryotes.</title>
        <authorList>
            <person name="Spang A."/>
            <person name="Saw J.H."/>
            <person name="Jorgensen S.L."/>
            <person name="Zaremba-Niedzwiedzka K."/>
            <person name="Martijn J."/>
            <person name="Lind A.E."/>
            <person name="van Eijk R."/>
            <person name="Schleper C."/>
            <person name="Guy L."/>
            <person name="Ettema T.J."/>
        </authorList>
    </citation>
    <scope>NUCLEOTIDE SEQUENCE</scope>
</reference>
<protein>
    <submittedName>
        <fullName evidence="1">Uncharacterized protein</fullName>
    </submittedName>
</protein>
<organism evidence="1">
    <name type="scientific">marine sediment metagenome</name>
    <dbReference type="NCBI Taxonomy" id="412755"/>
    <lineage>
        <taxon>unclassified sequences</taxon>
        <taxon>metagenomes</taxon>
        <taxon>ecological metagenomes</taxon>
    </lineage>
</organism>
<comment type="caution">
    <text evidence="1">The sequence shown here is derived from an EMBL/GenBank/DDBJ whole genome shotgun (WGS) entry which is preliminary data.</text>
</comment>
<proteinExistence type="predicted"/>
<dbReference type="AlphaFoldDB" id="A0A0F9EH80"/>
<dbReference type="EMBL" id="LAZR01024995">
    <property type="protein sequence ID" value="KKL73319.1"/>
    <property type="molecule type" value="Genomic_DNA"/>
</dbReference>
<sequence>MSKPVDYEQWAVAMLGLLDEIECALNDDRFGDADILVRKRFEIAKDHGMEVTFTPIPSGIHELRRDQ</sequence>